<dbReference type="EMBL" id="PYMJ01000027">
    <property type="protein sequence ID" value="PSU45765.1"/>
    <property type="molecule type" value="Genomic_DNA"/>
</dbReference>
<evidence type="ECO:0000313" key="2">
    <source>
        <dbReference type="Proteomes" id="UP000240987"/>
    </source>
</evidence>
<sequence length="318" mass="35747">MREPQKGFMLYGLLLTLAVLAGLVAYGVGIYTDSIRQKQAERYADHLVQVAEQLQNYQYYKVTKEGDDPWLMSSWPASWEGLMTDYRGSFWLECTDSEQSSGLCSRPDYAPWSTNKLEYHKTVPSADTSFFVITIPLSELGVDTKSYRLWLSPIQKIPNVKLLLNGDAELRVGRTQMATVYKEFLQRDGSTELTGDWDVGGKNGFVNVKDITMVNADGSQTSVAAGLIRSQGVAKHGEWVNMPSCPLSLRPTQSFSFAGNIPNTISNDFNDFGPAKTYVLNQDTTRWQIGLDYVATKKSDKRKYTIHSGVVNYFTFCR</sequence>
<organism evidence="1 2">
    <name type="scientific">Photobacterium frigidiphilum</name>
    <dbReference type="NCBI Taxonomy" id="264736"/>
    <lineage>
        <taxon>Bacteria</taxon>
        <taxon>Pseudomonadati</taxon>
        <taxon>Pseudomonadota</taxon>
        <taxon>Gammaproteobacteria</taxon>
        <taxon>Vibrionales</taxon>
        <taxon>Vibrionaceae</taxon>
        <taxon>Photobacterium</taxon>
    </lineage>
</organism>
<evidence type="ECO:0008006" key="3">
    <source>
        <dbReference type="Google" id="ProtNLM"/>
    </source>
</evidence>
<dbReference type="OrthoDB" id="5876423at2"/>
<comment type="caution">
    <text evidence="1">The sequence shown here is derived from an EMBL/GenBank/DDBJ whole genome shotgun (WGS) entry which is preliminary data.</text>
</comment>
<evidence type="ECO:0000313" key="1">
    <source>
        <dbReference type="EMBL" id="PSU45765.1"/>
    </source>
</evidence>
<dbReference type="RefSeq" id="WP_107244526.1">
    <property type="nucleotide sequence ID" value="NZ_PYMJ01000027.1"/>
</dbReference>
<keyword evidence="2" id="KW-1185">Reference proteome</keyword>
<accession>A0A2T3JAD0</accession>
<name>A0A2T3JAD0_9GAMM</name>
<protein>
    <recommendedName>
        <fullName evidence="3">Type II secretion system protein</fullName>
    </recommendedName>
</protein>
<gene>
    <name evidence="1" type="ORF">C9J12_21230</name>
</gene>
<reference evidence="1 2" key="1">
    <citation type="submission" date="2018-01" db="EMBL/GenBank/DDBJ databases">
        <title>Whole genome sequencing of Histamine producing bacteria.</title>
        <authorList>
            <person name="Butler K."/>
        </authorList>
    </citation>
    <scope>NUCLEOTIDE SEQUENCE [LARGE SCALE GENOMIC DNA]</scope>
    <source>
        <strain evidence="1 2">JCM 12947</strain>
    </source>
</reference>
<proteinExistence type="predicted"/>
<dbReference type="AlphaFoldDB" id="A0A2T3JAD0"/>
<dbReference type="Proteomes" id="UP000240987">
    <property type="component" value="Unassembled WGS sequence"/>
</dbReference>